<dbReference type="EMBL" id="JASPKY010000606">
    <property type="protein sequence ID" value="KAK9688106.1"/>
    <property type="molecule type" value="Genomic_DNA"/>
</dbReference>
<organism evidence="1 2">
    <name type="scientific">Popillia japonica</name>
    <name type="common">Japanese beetle</name>
    <dbReference type="NCBI Taxonomy" id="7064"/>
    <lineage>
        <taxon>Eukaryota</taxon>
        <taxon>Metazoa</taxon>
        <taxon>Ecdysozoa</taxon>
        <taxon>Arthropoda</taxon>
        <taxon>Hexapoda</taxon>
        <taxon>Insecta</taxon>
        <taxon>Pterygota</taxon>
        <taxon>Neoptera</taxon>
        <taxon>Endopterygota</taxon>
        <taxon>Coleoptera</taxon>
        <taxon>Polyphaga</taxon>
        <taxon>Scarabaeiformia</taxon>
        <taxon>Scarabaeidae</taxon>
        <taxon>Rutelinae</taxon>
        <taxon>Popillia</taxon>
    </lineage>
</organism>
<gene>
    <name evidence="1" type="ORF">QE152_g35792</name>
</gene>
<sequence>MAGTTSENKHGIIPFAGNGFDNRKLRLRSVLKALEIDVVLEKVPDERKDEVWHKKNNKAIMVII</sequence>
<comment type="caution">
    <text evidence="1">The sequence shown here is derived from an EMBL/GenBank/DDBJ whole genome shotgun (WGS) entry which is preliminary data.</text>
</comment>
<name>A0AAW1IF24_POPJA</name>
<dbReference type="AlphaFoldDB" id="A0AAW1IF24"/>
<evidence type="ECO:0000313" key="2">
    <source>
        <dbReference type="Proteomes" id="UP001458880"/>
    </source>
</evidence>
<proteinExistence type="predicted"/>
<protein>
    <submittedName>
        <fullName evidence="1">Uncharacterized protein</fullName>
    </submittedName>
</protein>
<feature type="non-terminal residue" evidence="1">
    <location>
        <position position="64"/>
    </location>
</feature>
<reference evidence="1 2" key="1">
    <citation type="journal article" date="2024" name="BMC Genomics">
        <title>De novo assembly and annotation of Popillia japonica's genome with initial clues to its potential as an invasive pest.</title>
        <authorList>
            <person name="Cucini C."/>
            <person name="Boschi S."/>
            <person name="Funari R."/>
            <person name="Cardaioli E."/>
            <person name="Iannotti N."/>
            <person name="Marturano G."/>
            <person name="Paoli F."/>
            <person name="Bruttini M."/>
            <person name="Carapelli A."/>
            <person name="Frati F."/>
            <person name="Nardi F."/>
        </authorList>
    </citation>
    <scope>NUCLEOTIDE SEQUENCE [LARGE SCALE GENOMIC DNA]</scope>
    <source>
        <strain evidence="1">DMR45628</strain>
    </source>
</reference>
<accession>A0AAW1IF24</accession>
<keyword evidence="2" id="KW-1185">Reference proteome</keyword>
<dbReference type="Proteomes" id="UP001458880">
    <property type="component" value="Unassembled WGS sequence"/>
</dbReference>
<evidence type="ECO:0000313" key="1">
    <source>
        <dbReference type="EMBL" id="KAK9688106.1"/>
    </source>
</evidence>